<reference evidence="5" key="1">
    <citation type="journal article" date="2019" name="Int. J. Syst. Evol. Microbiol.">
        <title>The Global Catalogue of Microorganisms (GCM) 10K type strain sequencing project: providing services to taxonomists for standard genome sequencing and annotation.</title>
        <authorList>
            <consortium name="The Broad Institute Genomics Platform"/>
            <consortium name="The Broad Institute Genome Sequencing Center for Infectious Disease"/>
            <person name="Wu L."/>
            <person name="Ma J."/>
        </authorList>
    </citation>
    <scope>NUCLEOTIDE SEQUENCE [LARGE SCALE GENOMIC DNA]</scope>
    <source>
        <strain evidence="5">JCM 17919</strain>
    </source>
</reference>
<dbReference type="PANTHER" id="PTHR44591">
    <property type="entry name" value="STRESS RESPONSE REGULATOR PROTEIN 1"/>
    <property type="match status" value="1"/>
</dbReference>
<dbReference type="Pfam" id="PF00072">
    <property type="entry name" value="Response_reg"/>
    <property type="match status" value="1"/>
</dbReference>
<evidence type="ECO:0000256" key="1">
    <source>
        <dbReference type="ARBA" id="ARBA00022553"/>
    </source>
</evidence>
<gene>
    <name evidence="4" type="ORF">GCM10023184_45660</name>
</gene>
<dbReference type="PROSITE" id="PS50110">
    <property type="entry name" value="RESPONSE_REGULATORY"/>
    <property type="match status" value="1"/>
</dbReference>
<dbReference type="Gene3D" id="3.40.50.2300">
    <property type="match status" value="1"/>
</dbReference>
<evidence type="ECO:0000313" key="5">
    <source>
        <dbReference type="Proteomes" id="UP001501725"/>
    </source>
</evidence>
<evidence type="ECO:0000259" key="3">
    <source>
        <dbReference type="PROSITE" id="PS50110"/>
    </source>
</evidence>
<sequence length="133" mass="14973">MPPAKLVLYADDDEDDRLCFQEAWNSYADYELKIFESAIGLLEFMQQNPSLDLCVVVLDQNMPQLSGIEALERVRTMNPYEETPVVLYSTNIYGGQLSRAASVYGAHLVQKSNTLAEIRTDVERIIGLCDPPL</sequence>
<organism evidence="4 5">
    <name type="scientific">Flaviaesturariibacter amylovorans</name>
    <dbReference type="NCBI Taxonomy" id="1084520"/>
    <lineage>
        <taxon>Bacteria</taxon>
        <taxon>Pseudomonadati</taxon>
        <taxon>Bacteroidota</taxon>
        <taxon>Chitinophagia</taxon>
        <taxon>Chitinophagales</taxon>
        <taxon>Chitinophagaceae</taxon>
        <taxon>Flaviaestuariibacter</taxon>
    </lineage>
</organism>
<keyword evidence="1 2" id="KW-0597">Phosphoprotein</keyword>
<name>A0ABP8HTY1_9BACT</name>
<feature type="modified residue" description="4-aspartylphosphate" evidence="2">
    <location>
        <position position="59"/>
    </location>
</feature>
<dbReference type="InterPro" id="IPR050595">
    <property type="entry name" value="Bact_response_regulator"/>
</dbReference>
<dbReference type="SUPFAM" id="SSF52172">
    <property type="entry name" value="CheY-like"/>
    <property type="match status" value="1"/>
</dbReference>
<evidence type="ECO:0000313" key="4">
    <source>
        <dbReference type="EMBL" id="GAA4344397.1"/>
    </source>
</evidence>
<dbReference type="Proteomes" id="UP001501725">
    <property type="component" value="Unassembled WGS sequence"/>
</dbReference>
<keyword evidence="5" id="KW-1185">Reference proteome</keyword>
<proteinExistence type="predicted"/>
<feature type="domain" description="Response regulatory" evidence="3">
    <location>
        <begin position="6"/>
        <end position="126"/>
    </location>
</feature>
<dbReference type="EMBL" id="BAABGY010000019">
    <property type="protein sequence ID" value="GAA4344397.1"/>
    <property type="molecule type" value="Genomic_DNA"/>
</dbReference>
<accession>A0ABP8HTY1</accession>
<dbReference type="InterPro" id="IPR011006">
    <property type="entry name" value="CheY-like_superfamily"/>
</dbReference>
<evidence type="ECO:0000256" key="2">
    <source>
        <dbReference type="PROSITE-ProRule" id="PRU00169"/>
    </source>
</evidence>
<comment type="caution">
    <text evidence="4">The sequence shown here is derived from an EMBL/GenBank/DDBJ whole genome shotgun (WGS) entry which is preliminary data.</text>
</comment>
<dbReference type="SMART" id="SM00448">
    <property type="entry name" value="REC"/>
    <property type="match status" value="1"/>
</dbReference>
<dbReference type="RefSeq" id="WP_345258344.1">
    <property type="nucleotide sequence ID" value="NZ_BAABGY010000019.1"/>
</dbReference>
<dbReference type="PANTHER" id="PTHR44591:SF3">
    <property type="entry name" value="RESPONSE REGULATORY DOMAIN-CONTAINING PROTEIN"/>
    <property type="match status" value="1"/>
</dbReference>
<dbReference type="InterPro" id="IPR001789">
    <property type="entry name" value="Sig_transdc_resp-reg_receiver"/>
</dbReference>
<protein>
    <recommendedName>
        <fullName evidence="3">Response regulatory domain-containing protein</fullName>
    </recommendedName>
</protein>